<keyword evidence="2" id="KW-0813">Transport</keyword>
<evidence type="ECO:0000313" key="6">
    <source>
        <dbReference type="EMBL" id="RCN56863.1"/>
    </source>
</evidence>
<comment type="caution">
    <text evidence="6">The sequence shown here is derived from an EMBL/GenBank/DDBJ whole genome shotgun (WGS) entry which is preliminary data.</text>
</comment>
<dbReference type="EMBL" id="PSYR01000002">
    <property type="protein sequence ID" value="RCN56863.1"/>
    <property type="molecule type" value="Genomic_DNA"/>
</dbReference>
<evidence type="ECO:0000256" key="3">
    <source>
        <dbReference type="ARBA" id="ARBA00022741"/>
    </source>
</evidence>
<dbReference type="OrthoDB" id="9784450at2"/>
<feature type="domain" description="ABC transporter" evidence="5">
    <location>
        <begin position="5"/>
        <end position="255"/>
    </location>
</feature>
<dbReference type="GO" id="GO:0005524">
    <property type="term" value="F:ATP binding"/>
    <property type="evidence" value="ECO:0007669"/>
    <property type="project" value="UniProtKB-KW"/>
</dbReference>
<gene>
    <name evidence="6" type="ORF">C4900_14040</name>
</gene>
<keyword evidence="4 6" id="KW-0067">ATP-binding</keyword>
<dbReference type="RefSeq" id="WP_114283296.1">
    <property type="nucleotide sequence ID" value="NZ_PSYR01000002.1"/>
</dbReference>
<dbReference type="InterPro" id="IPR017871">
    <property type="entry name" value="ABC_transporter-like_CS"/>
</dbReference>
<dbReference type="Pfam" id="PF00005">
    <property type="entry name" value="ABC_tran"/>
    <property type="match status" value="1"/>
</dbReference>
<dbReference type="NCBIfam" id="TIGR01727">
    <property type="entry name" value="oligo_HPY"/>
    <property type="match status" value="1"/>
</dbReference>
<dbReference type="InterPro" id="IPR003439">
    <property type="entry name" value="ABC_transporter-like_ATP-bd"/>
</dbReference>
<dbReference type="InterPro" id="IPR050319">
    <property type="entry name" value="ABC_transp_ATP-bind"/>
</dbReference>
<evidence type="ECO:0000259" key="5">
    <source>
        <dbReference type="PROSITE" id="PS50893"/>
    </source>
</evidence>
<dbReference type="InterPro" id="IPR013563">
    <property type="entry name" value="Oligopep_ABC_C"/>
</dbReference>
<dbReference type="PANTHER" id="PTHR43776">
    <property type="entry name" value="TRANSPORT ATP-BINDING PROTEIN"/>
    <property type="match status" value="1"/>
</dbReference>
<dbReference type="SUPFAM" id="SSF52540">
    <property type="entry name" value="P-loop containing nucleoside triphosphate hydrolases"/>
    <property type="match status" value="1"/>
</dbReference>
<dbReference type="GO" id="GO:0055085">
    <property type="term" value="P:transmembrane transport"/>
    <property type="evidence" value="ECO:0007669"/>
    <property type="project" value="UniProtKB-ARBA"/>
</dbReference>
<evidence type="ECO:0000256" key="4">
    <source>
        <dbReference type="ARBA" id="ARBA00022840"/>
    </source>
</evidence>
<accession>A0A368HEK8</accession>
<keyword evidence="3" id="KW-0547">Nucleotide-binding</keyword>
<dbReference type="CDD" id="cd03257">
    <property type="entry name" value="ABC_NikE_OppD_transporters"/>
    <property type="match status" value="1"/>
</dbReference>
<protein>
    <submittedName>
        <fullName evidence="6">Peptide ABC transporter ATP-binding protein</fullName>
    </submittedName>
</protein>
<dbReference type="PROSITE" id="PS50893">
    <property type="entry name" value="ABC_TRANSPORTER_2"/>
    <property type="match status" value="1"/>
</dbReference>
<dbReference type="GO" id="GO:0016887">
    <property type="term" value="F:ATP hydrolysis activity"/>
    <property type="evidence" value="ECO:0007669"/>
    <property type="project" value="InterPro"/>
</dbReference>
<evidence type="ECO:0000256" key="2">
    <source>
        <dbReference type="ARBA" id="ARBA00022448"/>
    </source>
</evidence>
<dbReference type="PANTHER" id="PTHR43776:SF7">
    <property type="entry name" value="D,D-DIPEPTIDE TRANSPORT ATP-BINDING PROTEIN DDPF-RELATED"/>
    <property type="match status" value="1"/>
</dbReference>
<sequence length="327" mass="35775">MSTGLRVENLSVEYIARRGLGRARGEPHKALTDIHFTLAPGKTLGIVGESGSGKTTLGHAVLRMTPVTRGRILWGGVDLATLGDRELRPYRREMQLVFQDPYEAMNPRMSVGRIVAEPLILACDLDRHARRARTLQLLHQVGLDESLLGRHPRALSGGQRQRVTLARALATEPRLLVLDEPTSGLDVSLQARILNLLRDLQADKDLSYLFISHDLAAVSYVAQHTLVLFQGRMMEQGPTDTLLRRPAHPYTAALLAALPTPAPGRAPNSPAPATGAAVNPAPGGCAYYRWCGTAQPRCRMEAPEATPLGGDHWVACHYPRHETTRDL</sequence>
<dbReference type="PROSITE" id="PS00211">
    <property type="entry name" value="ABC_TRANSPORTER_1"/>
    <property type="match status" value="1"/>
</dbReference>
<dbReference type="Pfam" id="PF08352">
    <property type="entry name" value="oligo_HPY"/>
    <property type="match status" value="1"/>
</dbReference>
<proteinExistence type="inferred from homology"/>
<dbReference type="GO" id="GO:0015833">
    <property type="term" value="P:peptide transport"/>
    <property type="evidence" value="ECO:0007669"/>
    <property type="project" value="InterPro"/>
</dbReference>
<organism evidence="6 7">
    <name type="scientific">Acidiferrobacter thiooxydans</name>
    <dbReference type="NCBI Taxonomy" id="163359"/>
    <lineage>
        <taxon>Bacteria</taxon>
        <taxon>Pseudomonadati</taxon>
        <taxon>Pseudomonadota</taxon>
        <taxon>Gammaproteobacteria</taxon>
        <taxon>Acidiferrobacterales</taxon>
        <taxon>Acidiferrobacteraceae</taxon>
        <taxon>Acidiferrobacter</taxon>
    </lineage>
</organism>
<dbReference type="AlphaFoldDB" id="A0A368HEK8"/>
<dbReference type="SMART" id="SM00382">
    <property type="entry name" value="AAA"/>
    <property type="match status" value="1"/>
</dbReference>
<reference evidence="6 7" key="1">
    <citation type="submission" date="2018-02" db="EMBL/GenBank/DDBJ databases">
        <title>Insights into the biology of acidophilic members of the Acidiferrobacteraceae family derived from comparative genomic analyses.</title>
        <authorList>
            <person name="Issotta F."/>
            <person name="Thyssen C."/>
            <person name="Mena C."/>
            <person name="Moya A."/>
            <person name="Bellenberg S."/>
            <person name="Sproer C."/>
            <person name="Covarrubias P.C."/>
            <person name="Sand W."/>
            <person name="Quatrini R."/>
            <person name="Vera M."/>
        </authorList>
    </citation>
    <scope>NUCLEOTIDE SEQUENCE [LARGE SCALE GENOMIC DNA]</scope>
    <source>
        <strain evidence="7">m-1</strain>
    </source>
</reference>
<evidence type="ECO:0000313" key="7">
    <source>
        <dbReference type="Proteomes" id="UP000253250"/>
    </source>
</evidence>
<comment type="similarity">
    <text evidence="1">Belongs to the ABC transporter superfamily.</text>
</comment>
<dbReference type="Proteomes" id="UP000253250">
    <property type="component" value="Unassembled WGS sequence"/>
</dbReference>
<name>A0A368HEK8_9GAMM</name>
<dbReference type="InterPro" id="IPR003593">
    <property type="entry name" value="AAA+_ATPase"/>
</dbReference>
<dbReference type="InterPro" id="IPR027417">
    <property type="entry name" value="P-loop_NTPase"/>
</dbReference>
<evidence type="ECO:0000256" key="1">
    <source>
        <dbReference type="ARBA" id="ARBA00005417"/>
    </source>
</evidence>
<keyword evidence="7" id="KW-1185">Reference proteome</keyword>
<dbReference type="Gene3D" id="3.40.50.300">
    <property type="entry name" value="P-loop containing nucleotide triphosphate hydrolases"/>
    <property type="match status" value="1"/>
</dbReference>